<evidence type="ECO:0000259" key="5">
    <source>
        <dbReference type="PROSITE" id="PS50240"/>
    </source>
</evidence>
<keyword evidence="3" id="KW-0720">Serine protease</keyword>
<dbReference type="PROSITE" id="PS00134">
    <property type="entry name" value="TRYPSIN_HIS"/>
    <property type="match status" value="1"/>
</dbReference>
<dbReference type="InterPro" id="IPR001254">
    <property type="entry name" value="Trypsin_dom"/>
</dbReference>
<dbReference type="PRINTS" id="PR00722">
    <property type="entry name" value="CHYMOTRYPSIN"/>
</dbReference>
<dbReference type="PANTHER" id="PTHR24276:SF98">
    <property type="entry name" value="FI18310P1-RELATED"/>
    <property type="match status" value="1"/>
</dbReference>
<keyword evidence="3" id="KW-0378">Hydrolase</keyword>
<keyword evidence="4" id="KW-0732">Signal</keyword>
<dbReference type="CDD" id="cd00190">
    <property type="entry name" value="Tryp_SPc"/>
    <property type="match status" value="1"/>
</dbReference>
<dbReference type="Gene3D" id="2.40.10.10">
    <property type="entry name" value="Trypsin-like serine proteases"/>
    <property type="match status" value="1"/>
</dbReference>
<dbReference type="InterPro" id="IPR001314">
    <property type="entry name" value="Peptidase_S1A"/>
</dbReference>
<dbReference type="AlphaFoldDB" id="A0A8S1IKD4"/>
<dbReference type="Proteomes" id="UP000708148">
    <property type="component" value="Unassembled WGS sequence"/>
</dbReference>
<sequence length="325" mass="35488">MAAYNWPWGIRGSGVFSVCILACLLTISHGMSSSCGTSKNGGQYRTIPCLDAHVEMRFRTTPTAEYLSRGGNKAPLGRFPYMVSLRPTSGGSHTCGGVLVHRRLVLTAAHCEKDIGRNPLVQIGALNTHDDDRKDGVQVMRAEKLVLHPRWNGEFQDGFDMALLVLPEAVGNVDPIILPDRRSMTKPHTRVFALGWGWNFQLGVSTGKWERSSDSSLMGIKMTIVRGDRCPLRGHLRPHMLCAYDAIQCPCKGDSGGPLIVPDEQDGVIESGQPDKDLLLGITSIGYGDCTLANCAALFTDVAKFRTWIDDTIVETRVDVSMVCA</sequence>
<dbReference type="InterPro" id="IPR043504">
    <property type="entry name" value="Peptidase_S1_PA_chymotrypsin"/>
</dbReference>
<dbReference type="GO" id="GO:0006508">
    <property type="term" value="P:proteolysis"/>
    <property type="evidence" value="ECO:0007669"/>
    <property type="project" value="UniProtKB-KW"/>
</dbReference>
<proteinExistence type="inferred from homology"/>
<evidence type="ECO:0000313" key="6">
    <source>
        <dbReference type="EMBL" id="CAD7695039.1"/>
    </source>
</evidence>
<dbReference type="InterPro" id="IPR033116">
    <property type="entry name" value="TRYPSIN_SER"/>
</dbReference>
<feature type="chain" id="PRO_5035886535" description="Peptidase S1 domain-containing protein" evidence="4">
    <location>
        <begin position="31"/>
        <end position="325"/>
    </location>
</feature>
<gene>
    <name evidence="6" type="ORF">OSTQU699_LOCUS400</name>
</gene>
<dbReference type="InterPro" id="IPR018114">
    <property type="entry name" value="TRYPSIN_HIS"/>
</dbReference>
<organism evidence="6 7">
    <name type="scientific">Ostreobium quekettii</name>
    <dbReference type="NCBI Taxonomy" id="121088"/>
    <lineage>
        <taxon>Eukaryota</taxon>
        <taxon>Viridiplantae</taxon>
        <taxon>Chlorophyta</taxon>
        <taxon>core chlorophytes</taxon>
        <taxon>Ulvophyceae</taxon>
        <taxon>TCBD clade</taxon>
        <taxon>Bryopsidales</taxon>
        <taxon>Ostreobineae</taxon>
        <taxon>Ostreobiaceae</taxon>
        <taxon>Ostreobium</taxon>
    </lineage>
</organism>
<reference evidence="6" key="1">
    <citation type="submission" date="2020-12" db="EMBL/GenBank/DDBJ databases">
        <authorList>
            <person name="Iha C."/>
        </authorList>
    </citation>
    <scope>NUCLEOTIDE SEQUENCE</scope>
</reference>
<dbReference type="InterPro" id="IPR009003">
    <property type="entry name" value="Peptidase_S1_PA"/>
</dbReference>
<protein>
    <recommendedName>
        <fullName evidence="5">Peptidase S1 domain-containing protein</fullName>
    </recommendedName>
</protein>
<comment type="similarity">
    <text evidence="1">Belongs to the peptidase S1 family.</text>
</comment>
<evidence type="ECO:0000256" key="4">
    <source>
        <dbReference type="SAM" id="SignalP"/>
    </source>
</evidence>
<dbReference type="EMBL" id="CAJHUC010000298">
    <property type="protein sequence ID" value="CAD7695039.1"/>
    <property type="molecule type" value="Genomic_DNA"/>
</dbReference>
<dbReference type="SMART" id="SM00020">
    <property type="entry name" value="Tryp_SPc"/>
    <property type="match status" value="1"/>
</dbReference>
<dbReference type="OrthoDB" id="512168at2759"/>
<dbReference type="PROSITE" id="PS00135">
    <property type="entry name" value="TRYPSIN_SER"/>
    <property type="match status" value="1"/>
</dbReference>
<feature type="signal peptide" evidence="4">
    <location>
        <begin position="1"/>
        <end position="30"/>
    </location>
</feature>
<feature type="domain" description="Peptidase S1" evidence="5">
    <location>
        <begin position="68"/>
        <end position="314"/>
    </location>
</feature>
<accession>A0A8S1IKD4</accession>
<dbReference type="PANTHER" id="PTHR24276">
    <property type="entry name" value="POLYSERASE-RELATED"/>
    <property type="match status" value="1"/>
</dbReference>
<keyword evidence="2" id="KW-1015">Disulfide bond</keyword>
<keyword evidence="3" id="KW-0645">Protease</keyword>
<evidence type="ECO:0000256" key="1">
    <source>
        <dbReference type="ARBA" id="ARBA00007664"/>
    </source>
</evidence>
<dbReference type="GO" id="GO:0004252">
    <property type="term" value="F:serine-type endopeptidase activity"/>
    <property type="evidence" value="ECO:0007669"/>
    <property type="project" value="InterPro"/>
</dbReference>
<dbReference type="InterPro" id="IPR050430">
    <property type="entry name" value="Peptidase_S1"/>
</dbReference>
<evidence type="ECO:0000313" key="7">
    <source>
        <dbReference type="Proteomes" id="UP000708148"/>
    </source>
</evidence>
<name>A0A8S1IKD4_9CHLO</name>
<comment type="caution">
    <text evidence="6">The sequence shown here is derived from an EMBL/GenBank/DDBJ whole genome shotgun (WGS) entry which is preliminary data.</text>
</comment>
<evidence type="ECO:0000256" key="2">
    <source>
        <dbReference type="ARBA" id="ARBA00023157"/>
    </source>
</evidence>
<evidence type="ECO:0000256" key="3">
    <source>
        <dbReference type="RuleBase" id="RU363034"/>
    </source>
</evidence>
<dbReference type="Pfam" id="PF00089">
    <property type="entry name" value="Trypsin"/>
    <property type="match status" value="1"/>
</dbReference>
<dbReference type="SUPFAM" id="SSF50494">
    <property type="entry name" value="Trypsin-like serine proteases"/>
    <property type="match status" value="1"/>
</dbReference>
<dbReference type="PROSITE" id="PS50240">
    <property type="entry name" value="TRYPSIN_DOM"/>
    <property type="match status" value="1"/>
</dbReference>
<keyword evidence="7" id="KW-1185">Reference proteome</keyword>